<dbReference type="Proteomes" id="UP000515135">
    <property type="component" value="Unplaced"/>
</dbReference>
<evidence type="ECO:0000313" key="2">
    <source>
        <dbReference type="Proteomes" id="UP000515135"/>
    </source>
</evidence>
<feature type="region of interest" description="Disordered" evidence="1">
    <location>
        <begin position="1"/>
        <end position="65"/>
    </location>
</feature>
<dbReference type="OrthoDB" id="10510971at2759"/>
<dbReference type="RefSeq" id="XP_019631591.1">
    <property type="nucleotide sequence ID" value="XM_019776032.1"/>
</dbReference>
<feature type="compositionally biased region" description="Basic and acidic residues" evidence="1">
    <location>
        <begin position="1"/>
        <end position="10"/>
    </location>
</feature>
<reference evidence="3" key="1">
    <citation type="submission" date="2025-08" db="UniProtKB">
        <authorList>
            <consortium name="RefSeq"/>
        </authorList>
    </citation>
    <scope>IDENTIFICATION</scope>
    <source>
        <tissue evidence="3">Gonad</tissue>
    </source>
</reference>
<dbReference type="GeneID" id="109475431"/>
<sequence>MDVRHERDSPAGRPARPGDWTVSPWQVGMTSPARHRCPGAPEVRDPPADSDRRPHYPEEDLSKGNDYCEDLLRHPVGYGRGVGPTVIPERLTMLTYKIARVCRKCLFVSSRNEMGSRQGKPKQISRQAMMLENASELRISNHRVETRAFDSHASIRS</sequence>
<organism evidence="2 3">
    <name type="scientific">Branchiostoma belcheri</name>
    <name type="common">Amphioxus</name>
    <dbReference type="NCBI Taxonomy" id="7741"/>
    <lineage>
        <taxon>Eukaryota</taxon>
        <taxon>Metazoa</taxon>
        <taxon>Chordata</taxon>
        <taxon>Cephalochordata</taxon>
        <taxon>Leptocardii</taxon>
        <taxon>Amphioxiformes</taxon>
        <taxon>Branchiostomatidae</taxon>
        <taxon>Branchiostoma</taxon>
    </lineage>
</organism>
<dbReference type="AlphaFoldDB" id="A0A6P4ZPJ7"/>
<keyword evidence="2" id="KW-1185">Reference proteome</keyword>
<dbReference type="KEGG" id="bbel:109475431"/>
<accession>A0A6P4ZPJ7</accession>
<evidence type="ECO:0000313" key="3">
    <source>
        <dbReference type="RefSeq" id="XP_019631591.1"/>
    </source>
</evidence>
<evidence type="ECO:0000256" key="1">
    <source>
        <dbReference type="SAM" id="MobiDB-lite"/>
    </source>
</evidence>
<proteinExistence type="predicted"/>
<gene>
    <name evidence="3" type="primary">LOC109475431</name>
</gene>
<feature type="compositionally biased region" description="Basic and acidic residues" evidence="1">
    <location>
        <begin position="42"/>
        <end position="63"/>
    </location>
</feature>
<protein>
    <submittedName>
        <fullName evidence="3">Uncharacterized protein LOC109475431</fullName>
    </submittedName>
</protein>
<name>A0A6P4ZPJ7_BRABE</name>